<sequence length="880" mass="100587">MADAARYDIKIDLQGLIRLLAKNLYTETDVFVRELTQNAHDSIRRRSELEPNAPLGTIHIRIDALNGTIAFTDNGAGLTESEIHDYLSTIGRSGTDAFRQELMKKGRQAEVTLIGQFGIGLLSAFVVAYKVEVETLSLQSEQQAWHWTSEGQREYELASGTRTIIGTTVLLHISDTYRYVLNSDELRKSIKKYADFLPYQIFLNDERAPVNAVNAPWHLNFTSEYEKLQEYALFIARRFPDFILEVLPIELKDPYPVNGVLYITDRRTLDENATGLVDVYQNRMFVMSNNRTLLPPWARFMRGVIDSPALTLTASRDTIQMDGIAREITEALGNVIVRHLQGLAQSNPTHFEEIMKWHAFHIQNMALDYNDFFDAIAELIPFDTNRGPMNLQRYREQSLRIGNTGGYDIFYFRERSSAAQFYMLCNEKNLLVINAGSIFEDEFIEKYAQRHPDVRLHLISGAGGDILFERLTVDEMRAFQPLEAEFRKVVIQNMLNELRIVRFKPNTLPAVTILAGDANLQRELQEARSNIRLSGSLRVLAERLLKERRVPITIQLNADNPTIQQLAQMAANHMTHNEAYQVAIRAICSNAILLALHLITPEMAQAIFTSSNNTIKLLIDQTEQLQELQGRLSATQLALQAKEKQEMETAQREQITRSKHITCMVALPFNDNATFAYKSVLFPALRKVLEQHPYYWQVARADEKYYHSTVHANVARWLRQAHAYIADISDLNANVLLELGYMFWGKEPWQPVIVLQREQSNKVDLADLGGIIRITYPDVHNEHAVDDVATKLKAEFAKDQSIQKLNRMKEEHYLSPFLLEDKGARDEVAKSLTEHFPSIESFVQAESSHVKQLVRNVPPGLLEYLQGEMAKSLQEIKGHE</sequence>
<evidence type="ECO:0000256" key="3">
    <source>
        <dbReference type="ARBA" id="ARBA00022840"/>
    </source>
</evidence>
<proteinExistence type="inferred from homology"/>
<dbReference type="RefSeq" id="WP_220209947.1">
    <property type="nucleotide sequence ID" value="NZ_BNJK01000002.1"/>
</dbReference>
<evidence type="ECO:0000256" key="1">
    <source>
        <dbReference type="ARBA" id="ARBA00008239"/>
    </source>
</evidence>
<protein>
    <recommendedName>
        <fullName evidence="7">Molecular chaperone HtpG</fullName>
    </recommendedName>
</protein>
<keyword evidence="3" id="KW-0067">ATP-binding</keyword>
<name>A0A8J3IP47_9CHLR</name>
<gene>
    <name evidence="5" type="ORF">KSF_093470</name>
</gene>
<dbReference type="EMBL" id="BNJK01000002">
    <property type="protein sequence ID" value="GHO99299.1"/>
    <property type="molecule type" value="Genomic_DNA"/>
</dbReference>
<comment type="caution">
    <text evidence="5">The sequence shown here is derived from an EMBL/GenBank/DDBJ whole genome shotgun (WGS) entry which is preliminary data.</text>
</comment>
<dbReference type="PANTHER" id="PTHR11528">
    <property type="entry name" value="HEAT SHOCK PROTEIN 90 FAMILY MEMBER"/>
    <property type="match status" value="1"/>
</dbReference>
<dbReference type="Gene3D" id="3.30.565.10">
    <property type="entry name" value="Histidine kinase-like ATPase, C-terminal domain"/>
    <property type="match status" value="1"/>
</dbReference>
<dbReference type="InterPro" id="IPR020568">
    <property type="entry name" value="Ribosomal_Su5_D2-typ_SF"/>
</dbReference>
<dbReference type="Gene3D" id="3.30.230.80">
    <property type="match status" value="1"/>
</dbReference>
<dbReference type="AlphaFoldDB" id="A0A8J3IP47"/>
<organism evidence="5 6">
    <name type="scientific">Reticulibacter mediterranei</name>
    <dbReference type="NCBI Taxonomy" id="2778369"/>
    <lineage>
        <taxon>Bacteria</taxon>
        <taxon>Bacillati</taxon>
        <taxon>Chloroflexota</taxon>
        <taxon>Ktedonobacteria</taxon>
        <taxon>Ktedonobacterales</taxon>
        <taxon>Reticulibacteraceae</taxon>
        <taxon>Reticulibacter</taxon>
    </lineage>
</organism>
<keyword evidence="2" id="KW-0547">Nucleotide-binding</keyword>
<dbReference type="GO" id="GO:0005524">
    <property type="term" value="F:ATP binding"/>
    <property type="evidence" value="ECO:0007669"/>
    <property type="project" value="UniProtKB-KW"/>
</dbReference>
<dbReference type="SUPFAM" id="SSF54211">
    <property type="entry name" value="Ribosomal protein S5 domain 2-like"/>
    <property type="match status" value="1"/>
</dbReference>
<keyword evidence="4" id="KW-0143">Chaperone</keyword>
<comment type="similarity">
    <text evidence="1">Belongs to the heat shock protein 90 family.</text>
</comment>
<dbReference type="Pfam" id="PF00183">
    <property type="entry name" value="HSP90"/>
    <property type="match status" value="1"/>
</dbReference>
<accession>A0A8J3IP47</accession>
<evidence type="ECO:0000313" key="6">
    <source>
        <dbReference type="Proteomes" id="UP000597444"/>
    </source>
</evidence>
<dbReference type="PRINTS" id="PR00775">
    <property type="entry name" value="HEATSHOCK90"/>
</dbReference>
<dbReference type="Proteomes" id="UP000597444">
    <property type="component" value="Unassembled WGS sequence"/>
</dbReference>
<dbReference type="GO" id="GO:0140662">
    <property type="term" value="F:ATP-dependent protein folding chaperone"/>
    <property type="evidence" value="ECO:0007669"/>
    <property type="project" value="InterPro"/>
</dbReference>
<dbReference type="InterPro" id="IPR001404">
    <property type="entry name" value="Hsp90_fam"/>
</dbReference>
<evidence type="ECO:0008006" key="7">
    <source>
        <dbReference type="Google" id="ProtNLM"/>
    </source>
</evidence>
<evidence type="ECO:0000313" key="5">
    <source>
        <dbReference type="EMBL" id="GHO99299.1"/>
    </source>
</evidence>
<evidence type="ECO:0000256" key="2">
    <source>
        <dbReference type="ARBA" id="ARBA00022741"/>
    </source>
</evidence>
<keyword evidence="6" id="KW-1185">Reference proteome</keyword>
<dbReference type="GO" id="GO:0051082">
    <property type="term" value="F:unfolded protein binding"/>
    <property type="evidence" value="ECO:0007669"/>
    <property type="project" value="InterPro"/>
</dbReference>
<dbReference type="InterPro" id="IPR020575">
    <property type="entry name" value="Hsp90_N"/>
</dbReference>
<evidence type="ECO:0000256" key="4">
    <source>
        <dbReference type="ARBA" id="ARBA00023186"/>
    </source>
</evidence>
<reference evidence="5" key="1">
    <citation type="submission" date="2020-10" db="EMBL/GenBank/DDBJ databases">
        <title>Taxonomic study of unclassified bacteria belonging to the class Ktedonobacteria.</title>
        <authorList>
            <person name="Yabe S."/>
            <person name="Wang C.M."/>
            <person name="Zheng Y."/>
            <person name="Sakai Y."/>
            <person name="Cavaletti L."/>
            <person name="Monciardini P."/>
            <person name="Donadio S."/>
        </authorList>
    </citation>
    <scope>NUCLEOTIDE SEQUENCE</scope>
    <source>
        <strain evidence="5">ID150040</strain>
    </source>
</reference>
<dbReference type="InterPro" id="IPR036890">
    <property type="entry name" value="HATPase_C_sf"/>
</dbReference>
<dbReference type="SUPFAM" id="SSF55874">
    <property type="entry name" value="ATPase domain of HSP90 chaperone/DNA topoisomerase II/histidine kinase"/>
    <property type="match status" value="1"/>
</dbReference>
<dbReference type="GO" id="GO:0016887">
    <property type="term" value="F:ATP hydrolysis activity"/>
    <property type="evidence" value="ECO:0007669"/>
    <property type="project" value="InterPro"/>
</dbReference>